<name>A0A3S3TED1_9SPHI</name>
<dbReference type="Proteomes" id="UP000282759">
    <property type="component" value="Unassembled WGS sequence"/>
</dbReference>
<comment type="caution">
    <text evidence="1">The sequence shown here is derived from an EMBL/GenBank/DDBJ whole genome shotgun (WGS) entry which is preliminary data.</text>
</comment>
<reference evidence="1 2" key="1">
    <citation type="submission" date="2019-01" db="EMBL/GenBank/DDBJ databases">
        <authorList>
            <person name="Chen W.-M."/>
        </authorList>
    </citation>
    <scope>NUCLEOTIDE SEQUENCE [LARGE SCALE GENOMIC DNA]</scope>
    <source>
        <strain evidence="1 2">YBJ-36</strain>
    </source>
</reference>
<organism evidence="1 2">
    <name type="scientific">Mucilaginibacter limnophilus</name>
    <dbReference type="NCBI Taxonomy" id="1932778"/>
    <lineage>
        <taxon>Bacteria</taxon>
        <taxon>Pseudomonadati</taxon>
        <taxon>Bacteroidota</taxon>
        <taxon>Sphingobacteriia</taxon>
        <taxon>Sphingobacteriales</taxon>
        <taxon>Sphingobacteriaceae</taxon>
        <taxon>Mucilaginibacter</taxon>
    </lineage>
</organism>
<gene>
    <name evidence="1" type="ORF">EOD41_19690</name>
</gene>
<evidence type="ECO:0000313" key="1">
    <source>
        <dbReference type="EMBL" id="RVT97226.1"/>
    </source>
</evidence>
<keyword evidence="2" id="KW-1185">Reference proteome</keyword>
<dbReference type="EMBL" id="SACK01000013">
    <property type="protein sequence ID" value="RVT97226.1"/>
    <property type="molecule type" value="Genomic_DNA"/>
</dbReference>
<proteinExistence type="predicted"/>
<evidence type="ECO:0000313" key="2">
    <source>
        <dbReference type="Proteomes" id="UP000282759"/>
    </source>
</evidence>
<protein>
    <submittedName>
        <fullName evidence="1">Uncharacterized protein</fullName>
    </submittedName>
</protein>
<dbReference type="RefSeq" id="WP_127708263.1">
    <property type="nucleotide sequence ID" value="NZ_SACK01000013.1"/>
</dbReference>
<sequence length="276" mass="30840">MKKAIHLLITISALHLLLLNIGCKKDKTQKDPDKDTKGLYSFSNTEYTGLANVGNHYFPRPLSLRFGAKDSVTAWSHLTLSVWRRGDVHGKITKVEEDAEGFTYVTILFDLPGDEQYNSPQVYRISADKKTITGGSSPIISMVDMKLFPKDAPSVVGVWAQPEHPGWFPDVNVIYFLERGVTNYKQNGEFILVAFDPALNFAEKFKQDGSRITFWGVNPLVTANKITSISYYGVLSADGKILYVDAYEFSAVRITTSLSTSNSYGPRGVTPWLIRQ</sequence>
<dbReference type="AlphaFoldDB" id="A0A3S3TED1"/>
<dbReference type="OrthoDB" id="789422at2"/>
<accession>A0A3S3TED1</accession>